<evidence type="ECO:0000256" key="2">
    <source>
        <dbReference type="ARBA" id="ARBA00006706"/>
    </source>
</evidence>
<name>A0A1M6D8W2_MALRU</name>
<reference evidence="13 14" key="1">
    <citation type="submission" date="2016-11" db="EMBL/GenBank/DDBJ databases">
        <authorList>
            <person name="Jaros S."/>
            <person name="Januszkiewicz K."/>
            <person name="Wedrychowicz H."/>
        </authorList>
    </citation>
    <scope>NUCLEOTIDE SEQUENCE [LARGE SCALE GENOMIC DNA]</scope>
    <source>
        <strain evidence="13 14">DSM 5091</strain>
    </source>
</reference>
<dbReference type="InterPro" id="IPR000092">
    <property type="entry name" value="Polyprenyl_synt"/>
</dbReference>
<evidence type="ECO:0000256" key="10">
    <source>
        <dbReference type="ARBA" id="ARBA00079637"/>
    </source>
</evidence>
<comment type="similarity">
    <text evidence="2 12">Belongs to the FPP/GGPP synthase family.</text>
</comment>
<comment type="catalytic activity">
    <reaction evidence="6">
        <text>5 isopentenyl diphosphate + (2E,6E)-farnesyl diphosphate = all-trans-octaprenyl diphosphate + 5 diphosphate</text>
        <dbReference type="Rhea" id="RHEA:27798"/>
        <dbReference type="ChEBI" id="CHEBI:33019"/>
        <dbReference type="ChEBI" id="CHEBI:57711"/>
        <dbReference type="ChEBI" id="CHEBI:128769"/>
        <dbReference type="ChEBI" id="CHEBI:175763"/>
        <dbReference type="EC" id="2.5.1.90"/>
    </reaction>
</comment>
<dbReference type="Proteomes" id="UP000184171">
    <property type="component" value="Unassembled WGS sequence"/>
</dbReference>
<evidence type="ECO:0000256" key="1">
    <source>
        <dbReference type="ARBA" id="ARBA00001946"/>
    </source>
</evidence>
<dbReference type="GO" id="GO:0106350">
    <property type="term" value="F:all-trans-octaprenyl-diphosphate synthase activity"/>
    <property type="evidence" value="ECO:0007669"/>
    <property type="project" value="UniProtKB-EC"/>
</dbReference>
<dbReference type="AlphaFoldDB" id="A0A1M6D8W2"/>
<evidence type="ECO:0000256" key="11">
    <source>
        <dbReference type="ARBA" id="ARBA00083124"/>
    </source>
</evidence>
<dbReference type="STRING" id="1122189.SAMN02745165_00589"/>
<evidence type="ECO:0000256" key="5">
    <source>
        <dbReference type="ARBA" id="ARBA00022842"/>
    </source>
</evidence>
<dbReference type="PANTHER" id="PTHR12001">
    <property type="entry name" value="GERANYLGERANYL PYROPHOSPHATE SYNTHASE"/>
    <property type="match status" value="1"/>
</dbReference>
<dbReference type="InterPro" id="IPR008949">
    <property type="entry name" value="Isoprenoid_synthase_dom_sf"/>
</dbReference>
<evidence type="ECO:0000256" key="7">
    <source>
        <dbReference type="ARBA" id="ARBA00055029"/>
    </source>
</evidence>
<comment type="cofactor">
    <cofactor evidence="1">
        <name>Mg(2+)</name>
        <dbReference type="ChEBI" id="CHEBI:18420"/>
    </cofactor>
</comment>
<dbReference type="PROSITE" id="PS00723">
    <property type="entry name" value="POLYPRENYL_SYNTHASE_1"/>
    <property type="match status" value="1"/>
</dbReference>
<evidence type="ECO:0000313" key="13">
    <source>
        <dbReference type="EMBL" id="SHI69686.1"/>
    </source>
</evidence>
<dbReference type="GO" id="GO:0046872">
    <property type="term" value="F:metal ion binding"/>
    <property type="evidence" value="ECO:0007669"/>
    <property type="project" value="UniProtKB-KW"/>
</dbReference>
<dbReference type="FunFam" id="1.10.600.10:FF:000002">
    <property type="entry name" value="Octaprenyl diphosphate synthase"/>
    <property type="match status" value="1"/>
</dbReference>
<keyword evidence="4" id="KW-0479">Metal-binding</keyword>
<evidence type="ECO:0000256" key="6">
    <source>
        <dbReference type="ARBA" id="ARBA00051506"/>
    </source>
</evidence>
<dbReference type="EC" id="2.5.1.90" evidence="8"/>
<evidence type="ECO:0000256" key="3">
    <source>
        <dbReference type="ARBA" id="ARBA00022679"/>
    </source>
</evidence>
<proteinExistence type="inferred from homology"/>
<dbReference type="GO" id="GO:0008299">
    <property type="term" value="P:isoprenoid biosynthetic process"/>
    <property type="evidence" value="ECO:0007669"/>
    <property type="project" value="InterPro"/>
</dbReference>
<evidence type="ECO:0000256" key="12">
    <source>
        <dbReference type="RuleBase" id="RU004466"/>
    </source>
</evidence>
<keyword evidence="5" id="KW-0460">Magnesium</keyword>
<sequence length="343" mass="38301">MVLPSFSCRFLQCQLEGFREFMDSVIALLKDDMGAVEAQIKQNLSSDVQLVSQVGEYILSSGGKRIRPMLLLLSSRLCNYQGDKHIELASVVEFIHTATLLHDDVVDSADLRRGNRSANSVWGNQASVLVGDFLFAKSFSVMVNSESLKILKILSDTTTELAEGEIQQLINTCDLEVNEQRYLQVVRDKTAILIAAACQVGGVLAGVDEQKELALREFGLEIGIAFQLMDDALDYVADEADFGKERGHDLYEGKMTLPLICAFAEATEQEKQEIERIVEAEELLPEDLDYVCNLIDNYGGIEYTRKRAADRIELAKKQLAIFPDNEARQALFDLADYVVSRNK</sequence>
<dbReference type="PANTHER" id="PTHR12001:SF69">
    <property type="entry name" value="ALL TRANS-POLYPRENYL-DIPHOSPHATE SYNTHASE PDSS1"/>
    <property type="match status" value="1"/>
</dbReference>
<evidence type="ECO:0000256" key="9">
    <source>
        <dbReference type="ARBA" id="ARBA00072473"/>
    </source>
</evidence>
<gene>
    <name evidence="13" type="ORF">SAMN02745165_00589</name>
</gene>
<accession>A0A1M6D8W2</accession>
<keyword evidence="3 12" id="KW-0808">Transferase</keyword>
<keyword evidence="14" id="KW-1185">Reference proteome</keyword>
<comment type="function">
    <text evidence="7">Supplies octaprenyl diphosphate, the precursor for the side chain of the isoprenoid quinones ubiquinone and menaquinone.</text>
</comment>
<dbReference type="Pfam" id="PF00348">
    <property type="entry name" value="polyprenyl_synt"/>
    <property type="match status" value="1"/>
</dbReference>
<organism evidence="13 14">
    <name type="scientific">Malonomonas rubra DSM 5091</name>
    <dbReference type="NCBI Taxonomy" id="1122189"/>
    <lineage>
        <taxon>Bacteria</taxon>
        <taxon>Pseudomonadati</taxon>
        <taxon>Thermodesulfobacteriota</taxon>
        <taxon>Desulfuromonadia</taxon>
        <taxon>Desulfuromonadales</taxon>
        <taxon>Geopsychrobacteraceae</taxon>
        <taxon>Malonomonas</taxon>
    </lineage>
</organism>
<evidence type="ECO:0000256" key="8">
    <source>
        <dbReference type="ARBA" id="ARBA00066511"/>
    </source>
</evidence>
<dbReference type="CDD" id="cd00685">
    <property type="entry name" value="Trans_IPPS_HT"/>
    <property type="match status" value="1"/>
</dbReference>
<dbReference type="Gene3D" id="1.10.600.10">
    <property type="entry name" value="Farnesyl Diphosphate Synthase"/>
    <property type="match status" value="1"/>
</dbReference>
<protein>
    <recommendedName>
        <fullName evidence="9">Octaprenyl diphosphate synthase</fullName>
        <ecNumber evidence="8">2.5.1.90</ecNumber>
    </recommendedName>
    <alternativeName>
        <fullName evidence="11">All-trans-octaprenyl-diphosphate synthase</fullName>
    </alternativeName>
    <alternativeName>
        <fullName evidence="10">Octaprenyl pyrophosphate synthase</fullName>
    </alternativeName>
</protein>
<dbReference type="InterPro" id="IPR033749">
    <property type="entry name" value="Polyprenyl_synt_CS"/>
</dbReference>
<dbReference type="SUPFAM" id="SSF48576">
    <property type="entry name" value="Terpenoid synthases"/>
    <property type="match status" value="1"/>
</dbReference>
<dbReference type="SFLD" id="SFLDS00005">
    <property type="entry name" value="Isoprenoid_Synthase_Type_I"/>
    <property type="match status" value="1"/>
</dbReference>
<evidence type="ECO:0000256" key="4">
    <source>
        <dbReference type="ARBA" id="ARBA00022723"/>
    </source>
</evidence>
<dbReference type="EMBL" id="FQZT01000002">
    <property type="protein sequence ID" value="SHI69686.1"/>
    <property type="molecule type" value="Genomic_DNA"/>
</dbReference>
<evidence type="ECO:0000313" key="14">
    <source>
        <dbReference type="Proteomes" id="UP000184171"/>
    </source>
</evidence>